<evidence type="ECO:0000313" key="1">
    <source>
        <dbReference type="EMBL" id="MFH6603831.1"/>
    </source>
</evidence>
<organism evidence="1 2">
    <name type="scientific">Meishania litoralis</name>
    <dbReference type="NCBI Taxonomy" id="3434685"/>
    <lineage>
        <taxon>Bacteria</taxon>
        <taxon>Pseudomonadati</taxon>
        <taxon>Bacteroidota</taxon>
        <taxon>Flavobacteriia</taxon>
        <taxon>Flavobacteriales</taxon>
        <taxon>Flavobacteriaceae</taxon>
        <taxon>Meishania</taxon>
    </lineage>
</organism>
<protein>
    <submittedName>
        <fullName evidence="1">HEAT repeat domain-containing protein</fullName>
    </submittedName>
</protein>
<reference evidence="1" key="1">
    <citation type="submission" date="2024-09" db="EMBL/GenBank/DDBJ databases">
        <authorList>
            <person name="Liu J."/>
        </authorList>
    </citation>
    <scope>NUCLEOTIDE SEQUENCE</scope>
    <source>
        <strain evidence="1">NBU2967</strain>
    </source>
</reference>
<dbReference type="Proteomes" id="UP001595191">
    <property type="component" value="Unassembled WGS sequence"/>
</dbReference>
<sequence>MHLAKQTYKIHFLIDAPQIHTDLLWDLSLLFIALIVTYFGAVLFFKSRITSTSKKVAIRKKELSPIIGQFLFYGDDDSKEEKTDYIKLKIDIRQLLKDDFNRQVLAEILLDLRKDVTGDTQQRLFDLYKNLELHKDAYRKLKSWKWHVISKGILELTQMQVEESYNLITKFVNDKRTTIRKQAEIATVSLKHEGINFFLDTTRHRISEWQQLKILDVLRNLEDFQPPRFKSWLTSSNRHVVLFALRLIKYYNQNDVKPSLIELAKHKNNQIKYEAINCIKEFNVREALDTLQTVFWKSTPHIKISILDTIAAIGDEDNVKFLQLIENKEANFSVRSKAISAINSILPESILPTQGIQDVSNYVIPDDITKKEEFEKLWPSEPELPIIEQNIDEENTNAENNAIADTVMQKENVSKIENYDETDESVPLNLQPEFEIDHSEVGVDENLEINAPDGSVEEVEPSIILSQQNNDLDDVDLQFLPIVIDAEIDEEQMEAVKNNKPIGTGDSEGHINEMEVVFDQILPQAATIEEETTENSDALNISEINFLPIVVDENDLDDKILEGPRYRYSIYEKGPKAKANDNAGVAFDQVFQQEDFQPRPLTKRVTTSKKPISIAAIDEDYAHGLTVVFDQIPYEKSGFQIKTIDNAIEALGNGHSDLEFDLPTHKVSTENNRAIHNDSSKERNKNFLKYIPEIQLYEQDTLNMLALLNDIEELGDEREIPLLLAYLDEENVPVVRERIQEILKKFSTLEMQKLKASEGKSKKGKLDEHVSVVANFFEHCDTEGKLILLDTLIDVMDQKDVRFMEELLEDPSLEIREKAQDLLYEWHERQQLIGNSNGPEKDGAHKNGTPNVSEKLDDHYDLLLDELEIQKSGSGNIFKIDFELRLDDEENHDVDVGHSTLPEKNVYGLLKLLPIKIFERLNG</sequence>
<name>A0ACC7LJC2_9FLAO</name>
<gene>
    <name evidence="1" type="ORF">ACEZ3G_10120</name>
</gene>
<keyword evidence="2" id="KW-1185">Reference proteome</keyword>
<accession>A0ACC7LJC2</accession>
<proteinExistence type="predicted"/>
<dbReference type="EMBL" id="JBHFPV010000002">
    <property type="protein sequence ID" value="MFH6603831.1"/>
    <property type="molecule type" value="Genomic_DNA"/>
</dbReference>
<evidence type="ECO:0000313" key="2">
    <source>
        <dbReference type="Proteomes" id="UP001595191"/>
    </source>
</evidence>
<comment type="caution">
    <text evidence="1">The sequence shown here is derived from an EMBL/GenBank/DDBJ whole genome shotgun (WGS) entry which is preliminary data.</text>
</comment>